<dbReference type="EMBL" id="JBGBPQ010000010">
    <property type="protein sequence ID" value="KAL1518473.1"/>
    <property type="molecule type" value="Genomic_DNA"/>
</dbReference>
<organism evidence="3 4">
    <name type="scientific">Prymnesium parvum</name>
    <name type="common">Toxic golden alga</name>
    <dbReference type="NCBI Taxonomy" id="97485"/>
    <lineage>
        <taxon>Eukaryota</taxon>
        <taxon>Haptista</taxon>
        <taxon>Haptophyta</taxon>
        <taxon>Prymnesiophyceae</taxon>
        <taxon>Prymnesiales</taxon>
        <taxon>Prymnesiaceae</taxon>
        <taxon>Prymnesium</taxon>
    </lineage>
</organism>
<feature type="domain" description="EF-hand" evidence="2">
    <location>
        <begin position="319"/>
        <end position="344"/>
    </location>
</feature>
<dbReference type="Gene3D" id="1.10.238.10">
    <property type="entry name" value="EF-hand"/>
    <property type="match status" value="2"/>
</dbReference>
<dbReference type="InterPro" id="IPR002048">
    <property type="entry name" value="EF_hand_dom"/>
</dbReference>
<comment type="caution">
    <text evidence="3">The sequence shown here is derived from an EMBL/GenBank/DDBJ whole genome shotgun (WGS) entry which is preliminary data.</text>
</comment>
<dbReference type="Pfam" id="PF13202">
    <property type="entry name" value="EF-hand_5"/>
    <property type="match status" value="1"/>
</dbReference>
<evidence type="ECO:0000313" key="3">
    <source>
        <dbReference type="EMBL" id="KAL1518473.1"/>
    </source>
</evidence>
<reference evidence="3 4" key="1">
    <citation type="journal article" date="2024" name="Science">
        <title>Giant polyketide synthase enzymes in the biosynthesis of giant marine polyether toxins.</title>
        <authorList>
            <person name="Fallon T.R."/>
            <person name="Shende V.V."/>
            <person name="Wierzbicki I.H."/>
            <person name="Pendleton A.L."/>
            <person name="Watervoot N.F."/>
            <person name="Auber R.P."/>
            <person name="Gonzalez D.J."/>
            <person name="Wisecaver J.H."/>
            <person name="Moore B.S."/>
        </authorList>
    </citation>
    <scope>NUCLEOTIDE SEQUENCE [LARGE SCALE GENOMIC DNA]</scope>
    <source>
        <strain evidence="3 4">12B1</strain>
    </source>
</reference>
<dbReference type="GO" id="GO:0005509">
    <property type="term" value="F:calcium ion binding"/>
    <property type="evidence" value="ECO:0007669"/>
    <property type="project" value="InterPro"/>
</dbReference>
<dbReference type="SUPFAM" id="SSF47473">
    <property type="entry name" value="EF-hand"/>
    <property type="match status" value="1"/>
</dbReference>
<dbReference type="AlphaFoldDB" id="A0AB34JBQ6"/>
<dbReference type="InterPro" id="IPR011992">
    <property type="entry name" value="EF-hand-dom_pair"/>
</dbReference>
<gene>
    <name evidence="3" type="ORF">AB1Y20_002764</name>
</gene>
<accession>A0AB34JBQ6</accession>
<dbReference type="Proteomes" id="UP001515480">
    <property type="component" value="Unassembled WGS sequence"/>
</dbReference>
<keyword evidence="1" id="KW-0106">Calcium</keyword>
<evidence type="ECO:0000313" key="4">
    <source>
        <dbReference type="Proteomes" id="UP001515480"/>
    </source>
</evidence>
<feature type="domain" description="EF-hand" evidence="2">
    <location>
        <begin position="184"/>
        <end position="219"/>
    </location>
</feature>
<sequence length="407" mass="45755">MSDLPPTVLRRQASIGRDIIFALPGDMNTLSSIGFGEGLPIWDRMATIIRMRRFNVRDLMAGFDRFSFGFIDIPTFQRALCNAFGNQWVELAMTTDEFMEVAEPYLTRKPQKSGEPGSFVQWSCFANDLQLLADTKRPTDDFLTRLQKVEARDRASQDLMEQYGVSEPELKMAFAYFVERVSTYSKRGLTDGFRRMDKDHKGTLSPEELNEFFIDGAADAPWYVNERTIRVLVDWADLNNDGMLNYNEISNVMQCEDVLELAAVLPKLKAQSQQNARNQRKIGRRGLTAADVIECQRKIKEKLRNLGGDSSNATSAIKRYLDKDGSGSVTRDEVKLMCAAFNILKHKDKKTGLLKGDLSVSHIETLLDVVDKITKDAGLDVDGIHVNVNVFVKSVIQGGDILDFAGV</sequence>
<dbReference type="PROSITE" id="PS50222">
    <property type="entry name" value="EF_HAND_2"/>
    <property type="match status" value="2"/>
</dbReference>
<evidence type="ECO:0000256" key="1">
    <source>
        <dbReference type="ARBA" id="ARBA00022837"/>
    </source>
</evidence>
<dbReference type="PROSITE" id="PS00018">
    <property type="entry name" value="EF_HAND_1"/>
    <property type="match status" value="2"/>
</dbReference>
<dbReference type="InterPro" id="IPR018247">
    <property type="entry name" value="EF_Hand_1_Ca_BS"/>
</dbReference>
<name>A0AB34JBQ6_PRYPA</name>
<proteinExistence type="predicted"/>
<keyword evidence="4" id="KW-1185">Reference proteome</keyword>
<protein>
    <recommendedName>
        <fullName evidence="2">EF-hand domain-containing protein</fullName>
    </recommendedName>
</protein>
<evidence type="ECO:0000259" key="2">
    <source>
        <dbReference type="PROSITE" id="PS50222"/>
    </source>
</evidence>